<dbReference type="PANTHER" id="PTHR42734:SF17">
    <property type="entry name" value="METAL TRANSPORT SYSTEM ATP-BINDING PROTEIN TM_0124-RELATED"/>
    <property type="match status" value="1"/>
</dbReference>
<accession>A0A388TDE8</accession>
<dbReference type="InterPro" id="IPR050153">
    <property type="entry name" value="Metal_Ion_Import_ABC"/>
</dbReference>
<keyword evidence="3" id="KW-0547">Nucleotide-binding</keyword>
<dbReference type="Gene3D" id="3.40.50.300">
    <property type="entry name" value="P-loop containing nucleotide triphosphate hydrolases"/>
    <property type="match status" value="1"/>
</dbReference>
<reference evidence="6 7" key="1">
    <citation type="journal article" date="2019" name="ISME J.">
        <title>Genome analyses of uncultured TG2/ZB3 bacteria in 'Margulisbacteria' specifically attached to ectosymbiotic spirochetes of protists in the termite gut.</title>
        <authorList>
            <person name="Utami Y.D."/>
            <person name="Kuwahara H."/>
            <person name="Igai K."/>
            <person name="Murakami T."/>
            <person name="Sugaya K."/>
            <person name="Morikawa T."/>
            <person name="Nagura Y."/>
            <person name="Yuki M."/>
            <person name="Deevong P."/>
            <person name="Inoue T."/>
            <person name="Kihara K."/>
            <person name="Lo N."/>
            <person name="Yamada A."/>
            <person name="Ohkuma M."/>
            <person name="Hongoh Y."/>
        </authorList>
    </citation>
    <scope>NUCLEOTIDE SEQUENCE [LARGE SCALE GENOMIC DNA]</scope>
    <source>
        <strain evidence="6">NkOx7-01</strain>
    </source>
</reference>
<dbReference type="GO" id="GO:0005524">
    <property type="term" value="F:ATP binding"/>
    <property type="evidence" value="ECO:0007669"/>
    <property type="project" value="UniProtKB-KW"/>
</dbReference>
<dbReference type="GO" id="GO:0016887">
    <property type="term" value="F:ATP hydrolysis activity"/>
    <property type="evidence" value="ECO:0007669"/>
    <property type="project" value="InterPro"/>
</dbReference>
<evidence type="ECO:0000256" key="3">
    <source>
        <dbReference type="ARBA" id="ARBA00022741"/>
    </source>
</evidence>
<evidence type="ECO:0000256" key="2">
    <source>
        <dbReference type="ARBA" id="ARBA00022448"/>
    </source>
</evidence>
<dbReference type="AlphaFoldDB" id="A0A388TDE8"/>
<dbReference type="InterPro" id="IPR027417">
    <property type="entry name" value="P-loop_NTPase"/>
</dbReference>
<evidence type="ECO:0000259" key="5">
    <source>
        <dbReference type="PROSITE" id="PS50893"/>
    </source>
</evidence>
<dbReference type="PANTHER" id="PTHR42734">
    <property type="entry name" value="METAL TRANSPORT SYSTEM ATP-BINDING PROTEIN TM_0124-RELATED"/>
    <property type="match status" value="1"/>
</dbReference>
<dbReference type="EMBL" id="BGZN01000050">
    <property type="protein sequence ID" value="GBR74509.1"/>
    <property type="molecule type" value="Genomic_DNA"/>
</dbReference>
<evidence type="ECO:0000313" key="6">
    <source>
        <dbReference type="EMBL" id="GBR74509.1"/>
    </source>
</evidence>
<evidence type="ECO:0000313" key="7">
    <source>
        <dbReference type="Proteomes" id="UP000269352"/>
    </source>
</evidence>
<keyword evidence="4 6" id="KW-0067">ATP-binding</keyword>
<sequence>MLLSCQNAAWAYDGNVAASGLNFSVAAGDYLCVVGENGSGKSTLLRGLLGLKTPCAGKIVYAADWRGTDIGYLPQQTAAQKDFPASVQEVVLSGRIGRLGWRPFYAAADKKAALNNLKLLGLERLRGRCFRELSGGQQRRTLLARALCAAQKLLILDEPLSGLDPSAAQNVYALLQRLRQAGLTIIMVSHDLRGALRQASHVLHLQNKQKFFGTAANYKKWLEKKHV</sequence>
<dbReference type="InterPro" id="IPR003593">
    <property type="entry name" value="AAA+_ATPase"/>
</dbReference>
<keyword evidence="2" id="KW-0813">Transport</keyword>
<dbReference type="Proteomes" id="UP000269352">
    <property type="component" value="Unassembled WGS sequence"/>
</dbReference>
<comment type="similarity">
    <text evidence="1">Belongs to the ABC transporter superfamily.</text>
</comment>
<name>A0A388TDE8_TERA1</name>
<proteinExistence type="inferred from homology"/>
<keyword evidence="7" id="KW-1185">Reference proteome</keyword>
<comment type="caution">
    <text evidence="6">The sequence shown here is derived from an EMBL/GenBank/DDBJ whole genome shotgun (WGS) entry which is preliminary data.</text>
</comment>
<evidence type="ECO:0000256" key="1">
    <source>
        <dbReference type="ARBA" id="ARBA00005417"/>
    </source>
</evidence>
<gene>
    <name evidence="6" type="primary">znuC</name>
    <name evidence="6" type="ORF">NO1_1671</name>
</gene>
<organism evidence="6 7">
    <name type="scientific">Termititenax aidoneus</name>
    <dbReference type="NCBI Taxonomy" id="2218524"/>
    <lineage>
        <taxon>Bacteria</taxon>
        <taxon>Bacillati</taxon>
        <taxon>Candidatus Margulisiibacteriota</taxon>
        <taxon>Candidatus Termititenacia</taxon>
        <taxon>Candidatus Termititenacales</taxon>
        <taxon>Candidatus Termititenacaceae</taxon>
        <taxon>Candidatus Termititenax</taxon>
    </lineage>
</organism>
<dbReference type="SUPFAM" id="SSF52540">
    <property type="entry name" value="P-loop containing nucleoside triphosphate hydrolases"/>
    <property type="match status" value="1"/>
</dbReference>
<dbReference type="SMART" id="SM00382">
    <property type="entry name" value="AAA"/>
    <property type="match status" value="1"/>
</dbReference>
<feature type="domain" description="ABC transporter" evidence="5">
    <location>
        <begin position="3"/>
        <end position="224"/>
    </location>
</feature>
<protein>
    <submittedName>
        <fullName evidence="6">Zinc transport system ATP-binding protein</fullName>
    </submittedName>
</protein>
<dbReference type="PROSITE" id="PS50893">
    <property type="entry name" value="ABC_TRANSPORTER_2"/>
    <property type="match status" value="1"/>
</dbReference>
<dbReference type="Pfam" id="PF00005">
    <property type="entry name" value="ABC_tran"/>
    <property type="match status" value="1"/>
</dbReference>
<evidence type="ECO:0000256" key="4">
    <source>
        <dbReference type="ARBA" id="ARBA00022840"/>
    </source>
</evidence>
<dbReference type="InterPro" id="IPR003439">
    <property type="entry name" value="ABC_transporter-like_ATP-bd"/>
</dbReference>